<name>A0A4Q7ABQ8_9GAMM</name>
<reference evidence="1 2" key="1">
    <citation type="submission" date="2019-02" db="EMBL/GenBank/DDBJ databases">
        <title>The Batch Genome Submission of Acinetobacter spp. strains.</title>
        <authorList>
            <person name="Qin J."/>
            <person name="Hu Y."/>
            <person name="Ye H."/>
            <person name="Wei L."/>
            <person name="Feng Y."/>
            <person name="Zong Z."/>
        </authorList>
    </citation>
    <scope>NUCLEOTIDE SEQUENCE [LARGE SCALE GENOMIC DNA]</scope>
    <source>
        <strain evidence="1 2">WCHAW060049</strain>
    </source>
</reference>
<organism evidence="1 2">
    <name type="scientific">Acinetobacter wuhouensis</name>
    <dbReference type="NCBI Taxonomy" id="1879050"/>
    <lineage>
        <taxon>Bacteria</taxon>
        <taxon>Pseudomonadati</taxon>
        <taxon>Pseudomonadota</taxon>
        <taxon>Gammaproteobacteria</taxon>
        <taxon>Moraxellales</taxon>
        <taxon>Moraxellaceae</taxon>
        <taxon>Acinetobacter</taxon>
    </lineage>
</organism>
<comment type="caution">
    <text evidence="1">The sequence shown here is derived from an EMBL/GenBank/DDBJ whole genome shotgun (WGS) entry which is preliminary data.</text>
</comment>
<proteinExistence type="predicted"/>
<gene>
    <name evidence="1" type="ORF">EXU28_18295</name>
</gene>
<keyword evidence="2" id="KW-1185">Reference proteome</keyword>
<sequence length="145" mass="16194">MPLKINTEAFAKVPENLVDPAKPNIKKYNIRVHKTDLAVLDALATRDGISRSQLLNQLVEAILLNSLFSLDTRAGYYVANSANKLANIPPKEGWVLDLANKHFSAVYELKSRCDYEDTCSEEPTDRDQIHEKLSQAVKDGKLGKV</sequence>
<evidence type="ECO:0000313" key="2">
    <source>
        <dbReference type="Proteomes" id="UP000293863"/>
    </source>
</evidence>
<dbReference type="Proteomes" id="UP000293863">
    <property type="component" value="Unassembled WGS sequence"/>
</dbReference>
<dbReference type="AlphaFoldDB" id="A0A4Q7ABQ8"/>
<evidence type="ECO:0000313" key="1">
    <source>
        <dbReference type="EMBL" id="RZG42950.1"/>
    </source>
</evidence>
<accession>A0A4Q7ABQ8</accession>
<protein>
    <submittedName>
        <fullName evidence="1">Uncharacterized protein</fullName>
    </submittedName>
</protein>
<dbReference type="EMBL" id="SGSQ01000046">
    <property type="protein sequence ID" value="RZG42950.1"/>
    <property type="molecule type" value="Genomic_DNA"/>
</dbReference>
<dbReference type="RefSeq" id="WP_130118207.1">
    <property type="nucleotide sequence ID" value="NZ_SGSQ01000046.1"/>
</dbReference>